<evidence type="ECO:0000256" key="4">
    <source>
        <dbReference type="PROSITE-ProRule" id="PRU00335"/>
    </source>
</evidence>
<dbReference type="InterPro" id="IPR050109">
    <property type="entry name" value="HTH-type_TetR-like_transc_reg"/>
</dbReference>
<dbReference type="SUPFAM" id="SSF46689">
    <property type="entry name" value="Homeodomain-like"/>
    <property type="match status" value="1"/>
</dbReference>
<dbReference type="PANTHER" id="PTHR30055:SF174">
    <property type="entry name" value="TRANSCRIPTIONAL REGULATORY PROTEIN (PROBABLY TETR-FAMILY)-RELATED"/>
    <property type="match status" value="1"/>
</dbReference>
<evidence type="ECO:0000256" key="3">
    <source>
        <dbReference type="ARBA" id="ARBA00023163"/>
    </source>
</evidence>
<dbReference type="Pfam" id="PF21943">
    <property type="entry name" value="TetR_C_46"/>
    <property type="match status" value="1"/>
</dbReference>
<dbReference type="GO" id="GO:0003700">
    <property type="term" value="F:DNA-binding transcription factor activity"/>
    <property type="evidence" value="ECO:0007669"/>
    <property type="project" value="TreeGrafter"/>
</dbReference>
<feature type="domain" description="HTH tetR-type" evidence="5">
    <location>
        <begin position="12"/>
        <end position="72"/>
    </location>
</feature>
<keyword evidence="1" id="KW-0805">Transcription regulation</keyword>
<name>A0A4Y3QMX8_MICTE</name>
<evidence type="ECO:0000256" key="2">
    <source>
        <dbReference type="ARBA" id="ARBA00023125"/>
    </source>
</evidence>
<evidence type="ECO:0000259" key="5">
    <source>
        <dbReference type="PROSITE" id="PS50977"/>
    </source>
</evidence>
<proteinExistence type="predicted"/>
<dbReference type="PROSITE" id="PS50977">
    <property type="entry name" value="HTH_TETR_2"/>
    <property type="match status" value="1"/>
</dbReference>
<feature type="DNA-binding region" description="H-T-H motif" evidence="4">
    <location>
        <begin position="35"/>
        <end position="54"/>
    </location>
</feature>
<dbReference type="Pfam" id="PF00440">
    <property type="entry name" value="TetR_N"/>
    <property type="match status" value="1"/>
</dbReference>
<dbReference type="Gene3D" id="1.10.357.10">
    <property type="entry name" value="Tetracycline Repressor, domain 2"/>
    <property type="match status" value="1"/>
</dbReference>
<dbReference type="InterPro" id="IPR009057">
    <property type="entry name" value="Homeodomain-like_sf"/>
</dbReference>
<evidence type="ECO:0000313" key="7">
    <source>
        <dbReference type="Proteomes" id="UP000319525"/>
    </source>
</evidence>
<dbReference type="RefSeq" id="WP_141377893.1">
    <property type="nucleotide sequence ID" value="NZ_BJML01000008.1"/>
</dbReference>
<protein>
    <submittedName>
        <fullName evidence="6">TetR family transcriptional regulator</fullName>
    </submittedName>
</protein>
<dbReference type="Proteomes" id="UP000319525">
    <property type="component" value="Unassembled WGS sequence"/>
</dbReference>
<dbReference type="AlphaFoldDB" id="A0A4Y3QMX8"/>
<keyword evidence="3" id="KW-0804">Transcription</keyword>
<dbReference type="OrthoDB" id="8479950at2"/>
<sequence>MSSDRRTRLTPDQRRAQLVASGVAFLAEKPLDDLTMEVLSQRVGVSRGLLFHYFGSRQGLHREVVITAAAALLAASVPRDDLGPRERLDDTLTRIVAFVREHRGTFYSLVRGVASGDPEVRHEVDRARDVTAGWVTDGFLELGAEDSPLLRVALRSWVNFAEEVLVELALGTEMPAAEIVAFLSRSAFGVLASVTGDAVPSPPRK</sequence>
<dbReference type="InterPro" id="IPR054129">
    <property type="entry name" value="DesT_TetR_C"/>
</dbReference>
<dbReference type="InterPro" id="IPR001647">
    <property type="entry name" value="HTH_TetR"/>
</dbReference>
<accession>A0A4Y3QMX8</accession>
<comment type="caution">
    <text evidence="6">The sequence shown here is derived from an EMBL/GenBank/DDBJ whole genome shotgun (WGS) entry which is preliminary data.</text>
</comment>
<dbReference type="EMBL" id="BJML01000008">
    <property type="protein sequence ID" value="GEB46624.1"/>
    <property type="molecule type" value="Genomic_DNA"/>
</dbReference>
<dbReference type="GO" id="GO:0000976">
    <property type="term" value="F:transcription cis-regulatory region binding"/>
    <property type="evidence" value="ECO:0007669"/>
    <property type="project" value="TreeGrafter"/>
</dbReference>
<dbReference type="PANTHER" id="PTHR30055">
    <property type="entry name" value="HTH-TYPE TRANSCRIPTIONAL REGULATOR RUTR"/>
    <property type="match status" value="1"/>
</dbReference>
<dbReference type="GeneID" id="57145255"/>
<evidence type="ECO:0000256" key="1">
    <source>
        <dbReference type="ARBA" id="ARBA00023015"/>
    </source>
</evidence>
<keyword evidence="2 4" id="KW-0238">DNA-binding</keyword>
<reference evidence="6 7" key="1">
    <citation type="submission" date="2019-06" db="EMBL/GenBank/DDBJ databases">
        <title>Whole genome shotgun sequence of Microbacterium testaceum NBRC 12675.</title>
        <authorList>
            <person name="Hosoyama A."/>
            <person name="Uohara A."/>
            <person name="Ohji S."/>
            <person name="Ichikawa N."/>
        </authorList>
    </citation>
    <scope>NUCLEOTIDE SEQUENCE [LARGE SCALE GENOMIC DNA]</scope>
    <source>
        <strain evidence="6 7">NBRC 12675</strain>
    </source>
</reference>
<gene>
    <name evidence="6" type="ORF">MTE01_25690</name>
</gene>
<evidence type="ECO:0000313" key="6">
    <source>
        <dbReference type="EMBL" id="GEB46624.1"/>
    </source>
</evidence>
<organism evidence="6 7">
    <name type="scientific">Microbacterium testaceum</name>
    <name type="common">Aureobacterium testaceum</name>
    <name type="synonym">Brevibacterium testaceum</name>
    <dbReference type="NCBI Taxonomy" id="2033"/>
    <lineage>
        <taxon>Bacteria</taxon>
        <taxon>Bacillati</taxon>
        <taxon>Actinomycetota</taxon>
        <taxon>Actinomycetes</taxon>
        <taxon>Micrococcales</taxon>
        <taxon>Microbacteriaceae</taxon>
        <taxon>Microbacterium</taxon>
    </lineage>
</organism>